<name>A0A1T4PYU2_9FIRM</name>
<feature type="transmembrane region" description="Helical" evidence="1">
    <location>
        <begin position="31"/>
        <end position="50"/>
    </location>
</feature>
<sequence>MVGWLGAIVRFIVSAFVLLAVGYFLPGFEIVGFTNALIAAIVIAVIGYAIEAVLGDDISPQSRGIIGFITSSVVIYFTQFVVANMAVTVVGALLAALVIGIVDAFVPTELR</sequence>
<evidence type="ECO:0000256" key="1">
    <source>
        <dbReference type="SAM" id="Phobius"/>
    </source>
</evidence>
<dbReference type="EMBL" id="FUWM01000022">
    <property type="protein sequence ID" value="SJZ96645.1"/>
    <property type="molecule type" value="Genomic_DNA"/>
</dbReference>
<evidence type="ECO:0000313" key="2">
    <source>
        <dbReference type="EMBL" id="SJZ96645.1"/>
    </source>
</evidence>
<evidence type="ECO:0000313" key="3">
    <source>
        <dbReference type="Proteomes" id="UP000190625"/>
    </source>
</evidence>
<keyword evidence="1" id="KW-1133">Transmembrane helix</keyword>
<dbReference type="AlphaFoldDB" id="A0A1T4PYU2"/>
<dbReference type="PANTHER" id="PTHR37309">
    <property type="entry name" value="SLR0284 PROTEIN"/>
    <property type="match status" value="1"/>
</dbReference>
<accession>A0A1T4PYU2</accession>
<keyword evidence="3" id="KW-1185">Reference proteome</keyword>
<dbReference type="Proteomes" id="UP000190625">
    <property type="component" value="Unassembled WGS sequence"/>
</dbReference>
<dbReference type="OrthoDB" id="1701386at2"/>
<feature type="transmembrane region" description="Helical" evidence="1">
    <location>
        <begin position="85"/>
        <end position="106"/>
    </location>
</feature>
<organism evidence="2 3">
    <name type="scientific">Selenihalanaerobacter shriftii</name>
    <dbReference type="NCBI Taxonomy" id="142842"/>
    <lineage>
        <taxon>Bacteria</taxon>
        <taxon>Bacillati</taxon>
        <taxon>Bacillota</taxon>
        <taxon>Clostridia</taxon>
        <taxon>Halanaerobiales</taxon>
        <taxon>Halobacteroidaceae</taxon>
        <taxon>Selenihalanaerobacter</taxon>
    </lineage>
</organism>
<feature type="transmembrane region" description="Helical" evidence="1">
    <location>
        <begin position="62"/>
        <end position="79"/>
    </location>
</feature>
<dbReference type="Pfam" id="PF04020">
    <property type="entry name" value="Phage_holin_4_2"/>
    <property type="match status" value="1"/>
</dbReference>
<feature type="transmembrane region" description="Helical" evidence="1">
    <location>
        <begin position="7"/>
        <end position="25"/>
    </location>
</feature>
<dbReference type="RefSeq" id="WP_078810802.1">
    <property type="nucleotide sequence ID" value="NZ_FUWM01000022.1"/>
</dbReference>
<reference evidence="3" key="1">
    <citation type="submission" date="2017-02" db="EMBL/GenBank/DDBJ databases">
        <authorList>
            <person name="Varghese N."/>
            <person name="Submissions S."/>
        </authorList>
    </citation>
    <scope>NUCLEOTIDE SEQUENCE [LARGE SCALE GENOMIC DNA]</scope>
    <source>
        <strain evidence="3">ATCC BAA-73</strain>
    </source>
</reference>
<keyword evidence="1" id="KW-0472">Membrane</keyword>
<dbReference type="InterPro" id="IPR007165">
    <property type="entry name" value="Phage_holin_4_2"/>
</dbReference>
<keyword evidence="1" id="KW-0812">Transmembrane</keyword>
<dbReference type="STRING" id="142842.SAMN02745118_02370"/>
<gene>
    <name evidence="2" type="ORF">SAMN02745118_02370</name>
</gene>
<dbReference type="PANTHER" id="PTHR37309:SF1">
    <property type="entry name" value="SLR0284 PROTEIN"/>
    <property type="match status" value="1"/>
</dbReference>
<proteinExistence type="predicted"/>
<protein>
    <submittedName>
        <fullName evidence="2">Putative membrane protein</fullName>
    </submittedName>
</protein>